<evidence type="ECO:0000256" key="8">
    <source>
        <dbReference type="ARBA" id="ARBA00022723"/>
    </source>
</evidence>
<feature type="non-terminal residue" evidence="20">
    <location>
        <position position="1"/>
    </location>
</feature>
<accession>A0A401TB08</accession>
<evidence type="ECO:0000313" key="20">
    <source>
        <dbReference type="EMBL" id="GCC39833.1"/>
    </source>
</evidence>
<dbReference type="PRINTS" id="PR00386">
    <property type="entry name" value="P53SUPPRESSR"/>
</dbReference>
<evidence type="ECO:0000256" key="13">
    <source>
        <dbReference type="ARBA" id="ARBA00023163"/>
    </source>
</evidence>
<keyword evidence="8 17" id="KW-0479">Metal-binding</keyword>
<evidence type="ECO:0000256" key="10">
    <source>
        <dbReference type="ARBA" id="ARBA00023015"/>
    </source>
</evidence>
<keyword evidence="15" id="KW-0131">Cell cycle</keyword>
<dbReference type="GO" id="GO:0000981">
    <property type="term" value="F:DNA-binding transcription factor activity, RNA polymerase II-specific"/>
    <property type="evidence" value="ECO:0007669"/>
    <property type="project" value="TreeGrafter"/>
</dbReference>
<proteinExistence type="inferred from homology"/>
<dbReference type="Proteomes" id="UP000287033">
    <property type="component" value="Unassembled WGS sequence"/>
</dbReference>
<name>A0A401TB08_CHIPU</name>
<keyword evidence="5" id="KW-0963">Cytoplasm</keyword>
<dbReference type="OrthoDB" id="5915660at2759"/>
<reference evidence="20 21" key="1">
    <citation type="journal article" date="2018" name="Nat. Ecol. Evol.">
        <title>Shark genomes provide insights into elasmobranch evolution and the origin of vertebrates.</title>
        <authorList>
            <person name="Hara Y"/>
            <person name="Yamaguchi K"/>
            <person name="Onimaru K"/>
            <person name="Kadota M"/>
            <person name="Koyanagi M"/>
            <person name="Keeley SD"/>
            <person name="Tatsumi K"/>
            <person name="Tanaka K"/>
            <person name="Motone F"/>
            <person name="Kageyama Y"/>
            <person name="Nozu R"/>
            <person name="Adachi N"/>
            <person name="Nishimura O"/>
            <person name="Nakagawa R"/>
            <person name="Tanegashima C"/>
            <person name="Kiyatake I"/>
            <person name="Matsumoto R"/>
            <person name="Murakumo K"/>
            <person name="Nishida K"/>
            <person name="Terakita A"/>
            <person name="Kuratani S"/>
            <person name="Sato K"/>
            <person name="Hyodo S Kuraku.S."/>
        </authorList>
    </citation>
    <scope>NUCLEOTIDE SEQUENCE [LARGE SCALE GENOMIC DNA]</scope>
</reference>
<evidence type="ECO:0000256" key="18">
    <source>
        <dbReference type="SAM" id="MobiDB-lite"/>
    </source>
</evidence>
<evidence type="ECO:0000256" key="11">
    <source>
        <dbReference type="ARBA" id="ARBA00023125"/>
    </source>
</evidence>
<keyword evidence="10" id="KW-0805">Transcription regulation</keyword>
<evidence type="ECO:0000259" key="19">
    <source>
        <dbReference type="Pfam" id="PF00870"/>
    </source>
</evidence>
<evidence type="ECO:0000256" key="1">
    <source>
        <dbReference type="ARBA" id="ARBA00004123"/>
    </source>
</evidence>
<dbReference type="InterPro" id="IPR002117">
    <property type="entry name" value="p53_tumour_suppressor"/>
</dbReference>
<keyword evidence="12" id="KW-0010">Activator</keyword>
<feature type="region of interest" description="Disordered" evidence="18">
    <location>
        <begin position="76"/>
        <end position="100"/>
    </location>
</feature>
<evidence type="ECO:0000256" key="2">
    <source>
        <dbReference type="ARBA" id="ARBA00004496"/>
    </source>
</evidence>
<feature type="binding site" evidence="17">
    <location>
        <position position="51"/>
    </location>
    <ligand>
        <name>Zn(2+)</name>
        <dbReference type="ChEBI" id="CHEBI:29105"/>
    </ligand>
</feature>
<sequence length="100" mass="11241">YSPILNKLFCQLAKTCPIQVRVDSVPPPGTLLRATAVYKKPEHVAEVVRRCPHHERNSENDDGPAPPSHLIRVEANSQARYAEDSETKRQSVIVPYEVPQ</sequence>
<dbReference type="SUPFAM" id="SSF49417">
    <property type="entry name" value="p53-like transcription factors"/>
    <property type="match status" value="1"/>
</dbReference>
<dbReference type="PANTHER" id="PTHR11447:SF6">
    <property type="entry name" value="CELLULAR TUMOR ANTIGEN P53"/>
    <property type="match status" value="1"/>
</dbReference>
<dbReference type="GO" id="GO:0005737">
    <property type="term" value="C:cytoplasm"/>
    <property type="evidence" value="ECO:0007669"/>
    <property type="project" value="UniProtKB-SubCell"/>
</dbReference>
<dbReference type="Gene3D" id="2.60.40.720">
    <property type="match status" value="1"/>
</dbReference>
<comment type="caution">
    <text evidence="20">The sequence shown here is derived from an EMBL/GenBank/DDBJ whole genome shotgun (WGS) entry which is preliminary data.</text>
</comment>
<evidence type="ECO:0000256" key="9">
    <source>
        <dbReference type="ARBA" id="ARBA00022833"/>
    </source>
</evidence>
<evidence type="ECO:0000256" key="17">
    <source>
        <dbReference type="PIRSR" id="PIRSR602117-1"/>
    </source>
</evidence>
<feature type="binding site" evidence="17">
    <location>
        <position position="54"/>
    </location>
    <ligand>
        <name>Zn(2+)</name>
        <dbReference type="ChEBI" id="CHEBI:29105"/>
    </ligand>
</feature>
<gene>
    <name evidence="20" type="ORF">chiPu_0023721</name>
</gene>
<evidence type="ECO:0000256" key="7">
    <source>
        <dbReference type="ARBA" id="ARBA00022703"/>
    </source>
</evidence>
<dbReference type="InterPro" id="IPR012346">
    <property type="entry name" value="p53/RUNT-type_TF_DNA-bd_sf"/>
</dbReference>
<comment type="subcellular location">
    <subcellularLocation>
        <location evidence="2">Cytoplasm</location>
    </subcellularLocation>
    <subcellularLocation>
        <location evidence="1">Nucleus</location>
    </subcellularLocation>
</comment>
<dbReference type="GO" id="GO:0005634">
    <property type="term" value="C:nucleus"/>
    <property type="evidence" value="ECO:0007669"/>
    <property type="project" value="UniProtKB-SubCell"/>
</dbReference>
<feature type="non-terminal residue" evidence="20">
    <location>
        <position position="100"/>
    </location>
</feature>
<dbReference type="InterPro" id="IPR011615">
    <property type="entry name" value="p53_DNA-bd"/>
</dbReference>
<evidence type="ECO:0000313" key="21">
    <source>
        <dbReference type="Proteomes" id="UP000287033"/>
    </source>
</evidence>
<keyword evidence="14" id="KW-0539">Nucleus</keyword>
<evidence type="ECO:0000256" key="16">
    <source>
        <dbReference type="ARBA" id="ARBA00031653"/>
    </source>
</evidence>
<dbReference type="EMBL" id="BEZZ01025897">
    <property type="protein sequence ID" value="GCC39833.1"/>
    <property type="molecule type" value="Genomic_DNA"/>
</dbReference>
<evidence type="ECO:0000256" key="3">
    <source>
        <dbReference type="ARBA" id="ARBA00006167"/>
    </source>
</evidence>
<organism evidence="20 21">
    <name type="scientific">Chiloscyllium punctatum</name>
    <name type="common">Brownbanded bambooshark</name>
    <name type="synonym">Hemiscyllium punctatum</name>
    <dbReference type="NCBI Taxonomy" id="137246"/>
    <lineage>
        <taxon>Eukaryota</taxon>
        <taxon>Metazoa</taxon>
        <taxon>Chordata</taxon>
        <taxon>Craniata</taxon>
        <taxon>Vertebrata</taxon>
        <taxon>Chondrichthyes</taxon>
        <taxon>Elasmobranchii</taxon>
        <taxon>Galeomorphii</taxon>
        <taxon>Galeoidea</taxon>
        <taxon>Orectolobiformes</taxon>
        <taxon>Hemiscylliidae</taxon>
        <taxon>Chiloscyllium</taxon>
    </lineage>
</organism>
<feature type="compositionally biased region" description="Basic and acidic residues" evidence="18">
    <location>
        <begin position="50"/>
        <end position="59"/>
    </location>
</feature>
<dbReference type="GO" id="GO:0000978">
    <property type="term" value="F:RNA polymerase II cis-regulatory region sequence-specific DNA binding"/>
    <property type="evidence" value="ECO:0007669"/>
    <property type="project" value="TreeGrafter"/>
</dbReference>
<dbReference type="GO" id="GO:0046872">
    <property type="term" value="F:metal ion binding"/>
    <property type="evidence" value="ECO:0007669"/>
    <property type="project" value="UniProtKB-KW"/>
</dbReference>
<dbReference type="GO" id="GO:0006915">
    <property type="term" value="P:apoptotic process"/>
    <property type="evidence" value="ECO:0007669"/>
    <property type="project" value="UniProtKB-KW"/>
</dbReference>
<keyword evidence="6" id="KW-0597">Phosphoprotein</keyword>
<keyword evidence="9 17" id="KW-0862">Zinc</keyword>
<evidence type="ECO:0000256" key="14">
    <source>
        <dbReference type="ARBA" id="ARBA00023242"/>
    </source>
</evidence>
<protein>
    <recommendedName>
        <fullName evidence="4">Cellular tumor antigen p53</fullName>
    </recommendedName>
    <alternativeName>
        <fullName evidence="16">Tumor suppressor p53</fullName>
    </alternativeName>
</protein>
<evidence type="ECO:0000256" key="6">
    <source>
        <dbReference type="ARBA" id="ARBA00022553"/>
    </source>
</evidence>
<comment type="cofactor">
    <cofactor evidence="17">
        <name>Zn(2+)</name>
        <dbReference type="ChEBI" id="CHEBI:29105"/>
    </cofactor>
    <text evidence="17">Binds 1 zinc ion per subunit.</text>
</comment>
<evidence type="ECO:0000256" key="4">
    <source>
        <dbReference type="ARBA" id="ARBA00017135"/>
    </source>
</evidence>
<evidence type="ECO:0000256" key="15">
    <source>
        <dbReference type="ARBA" id="ARBA00023306"/>
    </source>
</evidence>
<dbReference type="PANTHER" id="PTHR11447">
    <property type="entry name" value="CELLULAR TUMOR ANTIGEN P53"/>
    <property type="match status" value="1"/>
</dbReference>
<keyword evidence="7" id="KW-0053">Apoptosis</keyword>
<evidence type="ECO:0000256" key="12">
    <source>
        <dbReference type="ARBA" id="ARBA00023159"/>
    </source>
</evidence>
<keyword evidence="11" id="KW-0238">DNA-binding</keyword>
<dbReference type="Pfam" id="PF00870">
    <property type="entry name" value="P53"/>
    <property type="match status" value="1"/>
</dbReference>
<dbReference type="AlphaFoldDB" id="A0A401TB08"/>
<dbReference type="InterPro" id="IPR008967">
    <property type="entry name" value="p53-like_TF_DNA-bd_sf"/>
</dbReference>
<dbReference type="STRING" id="137246.A0A401TB08"/>
<feature type="region of interest" description="Disordered" evidence="18">
    <location>
        <begin position="50"/>
        <end position="69"/>
    </location>
</feature>
<comment type="similarity">
    <text evidence="3">Belongs to the p53 family.</text>
</comment>
<evidence type="ECO:0000256" key="5">
    <source>
        <dbReference type="ARBA" id="ARBA00022490"/>
    </source>
</evidence>
<keyword evidence="13" id="KW-0804">Transcription</keyword>
<keyword evidence="21" id="KW-1185">Reference proteome</keyword>
<feature type="domain" description="p53 DNA-binding" evidence="19">
    <location>
        <begin position="1"/>
        <end position="100"/>
    </location>
</feature>